<evidence type="ECO:0000256" key="6">
    <source>
        <dbReference type="PIRNR" id="PIRNR036417"/>
    </source>
</evidence>
<evidence type="ECO:0000256" key="4">
    <source>
        <dbReference type="ARBA" id="ARBA00023315"/>
    </source>
</evidence>
<dbReference type="GO" id="GO:0009922">
    <property type="term" value="F:fatty acid elongase activity"/>
    <property type="evidence" value="ECO:0007669"/>
    <property type="project" value="UniProtKB-EC"/>
</dbReference>
<dbReference type="Pfam" id="PF08541">
    <property type="entry name" value="ACP_syn_III_C"/>
    <property type="match status" value="1"/>
</dbReference>
<dbReference type="AlphaFoldDB" id="A0A2I4HN84"/>
<dbReference type="SUPFAM" id="SSF53901">
    <property type="entry name" value="Thiolase-like"/>
    <property type="match status" value="2"/>
</dbReference>
<comment type="catalytic activity">
    <reaction evidence="5">
        <text>a very-long-chain acyl-CoA + malonyl-CoA + H(+) = a very-long-chain 3-oxoacyl-CoA + CO2 + CoA</text>
        <dbReference type="Rhea" id="RHEA:32727"/>
        <dbReference type="ChEBI" id="CHEBI:15378"/>
        <dbReference type="ChEBI" id="CHEBI:16526"/>
        <dbReference type="ChEBI" id="CHEBI:57287"/>
        <dbReference type="ChEBI" id="CHEBI:57384"/>
        <dbReference type="ChEBI" id="CHEBI:90725"/>
        <dbReference type="ChEBI" id="CHEBI:90736"/>
        <dbReference type="EC" id="2.3.1.199"/>
    </reaction>
</comment>
<name>A0A2I4HN84_JUGRE</name>
<comment type="similarity">
    <text evidence="2 6">Belongs to the thiolase-like superfamily. Chalcone/stilbene synthases family.</text>
</comment>
<sequence>MAMTLQHVPSLPELIVFCIHPFMMVLVAGILVLYLIYKRKVAVYLLDFACYRPPSSYRLPMSMFVEHFVLDNMDPESIAFQTKILEKSGFSEETCIPPSVSQVPLRKSLSSAMEEAVTVMFSVVTDLFKKTNTNPKAIDILVSNCSLFCATPSFTAMIVNKFRMRSNIMSFHLSGMGCSAGIISVSLAKDLLRVHRNSLALIVSTETLNQDWYTGKNPSMLLTNCLFRMGGAAVLLSSREQDKSRSKYELKHLVRTNKAQDDISYACVFQDVDLENKVGVSISKGILNVAGDALKENIAALGPLVLPFSEQLKFGFSIFFRKIMWNTKQRSIYVPDFKKAFEHFCIHAGGRAVIQGIEKSLRLRKQDVEPSKMTLYKYGNTSSSSIWYELCYIEAKGRMKRGDRVWQIAFGSGFKCNSVVWKCVTDSEFVIADAWNDINRYPVQVPDVVKIN</sequence>
<dbReference type="STRING" id="51240.A0A2I4HN84"/>
<reference evidence="8" key="1">
    <citation type="submission" date="2025-08" db="UniProtKB">
        <authorList>
            <consortium name="RefSeq"/>
        </authorList>
    </citation>
    <scope>IDENTIFICATION</scope>
    <source>
        <tissue evidence="8">Leaves</tissue>
    </source>
</reference>
<proteinExistence type="inferred from homology"/>
<dbReference type="GO" id="GO:0016020">
    <property type="term" value="C:membrane"/>
    <property type="evidence" value="ECO:0007669"/>
    <property type="project" value="InterPro"/>
</dbReference>
<dbReference type="Proteomes" id="UP000235220">
    <property type="component" value="Chromosome 7"/>
</dbReference>
<dbReference type="KEGG" id="jre:109019718"/>
<dbReference type="RefSeq" id="XP_018857613.1">
    <property type="nucleotide sequence ID" value="XM_019002068.2"/>
</dbReference>
<dbReference type="InterPro" id="IPR013747">
    <property type="entry name" value="ACP_syn_III_C"/>
</dbReference>
<evidence type="ECO:0000313" key="7">
    <source>
        <dbReference type="Proteomes" id="UP000235220"/>
    </source>
</evidence>
<evidence type="ECO:0000256" key="1">
    <source>
        <dbReference type="ARBA" id="ARBA00005194"/>
    </source>
</evidence>
<organism evidence="7 8">
    <name type="scientific">Juglans regia</name>
    <name type="common">English walnut</name>
    <dbReference type="NCBI Taxonomy" id="51240"/>
    <lineage>
        <taxon>Eukaryota</taxon>
        <taxon>Viridiplantae</taxon>
        <taxon>Streptophyta</taxon>
        <taxon>Embryophyta</taxon>
        <taxon>Tracheophyta</taxon>
        <taxon>Spermatophyta</taxon>
        <taxon>Magnoliopsida</taxon>
        <taxon>eudicotyledons</taxon>
        <taxon>Gunneridae</taxon>
        <taxon>Pentapetalae</taxon>
        <taxon>rosids</taxon>
        <taxon>fabids</taxon>
        <taxon>Fagales</taxon>
        <taxon>Juglandaceae</taxon>
        <taxon>Juglans</taxon>
    </lineage>
</organism>
<dbReference type="Gene3D" id="3.40.47.10">
    <property type="match status" value="1"/>
</dbReference>
<dbReference type="OrthoDB" id="329835at2759"/>
<comment type="pathway">
    <text evidence="1 6">Lipid metabolism; fatty acid biosynthesis.</text>
</comment>
<dbReference type="EC" id="2.3.1.-" evidence="6"/>
<dbReference type="PANTHER" id="PTHR31561">
    <property type="entry name" value="3-KETOACYL-COA SYNTHASE"/>
    <property type="match status" value="1"/>
</dbReference>
<dbReference type="PIRSF" id="PIRSF036417">
    <property type="entry name" value="3-ktacl-CoA_syn"/>
    <property type="match status" value="1"/>
</dbReference>
<dbReference type="InterPro" id="IPR012392">
    <property type="entry name" value="3-ktacl-CoA_syn"/>
</dbReference>
<dbReference type="CDD" id="cd00831">
    <property type="entry name" value="CHS_like"/>
    <property type="match status" value="1"/>
</dbReference>
<keyword evidence="3 6" id="KW-0808">Transferase</keyword>
<evidence type="ECO:0000256" key="5">
    <source>
        <dbReference type="ARBA" id="ARBA00047375"/>
    </source>
</evidence>
<dbReference type="InterPro" id="IPR016039">
    <property type="entry name" value="Thiolase-like"/>
</dbReference>
<keyword evidence="7" id="KW-1185">Reference proteome</keyword>
<evidence type="ECO:0000256" key="2">
    <source>
        <dbReference type="ARBA" id="ARBA00005531"/>
    </source>
</evidence>
<dbReference type="FunCoup" id="A0A2I4HN84">
    <property type="interactions" value="167"/>
</dbReference>
<dbReference type="Gramene" id="Jr07_18470_p1">
    <property type="protein sequence ID" value="cds.Jr07_18470_p1"/>
    <property type="gene ID" value="Jr07_18470"/>
</dbReference>
<evidence type="ECO:0000313" key="8">
    <source>
        <dbReference type="RefSeq" id="XP_018857613.1"/>
    </source>
</evidence>
<dbReference type="UniPathway" id="UPA00094"/>
<dbReference type="GeneID" id="109019718"/>
<protein>
    <recommendedName>
        <fullName evidence="6">3-ketoacyl-CoA synthase</fullName>
        <ecNumber evidence="6">2.3.1.-</ecNumber>
    </recommendedName>
</protein>
<gene>
    <name evidence="8" type="primary">LOC109019718</name>
</gene>
<dbReference type="InterPro" id="IPR013601">
    <property type="entry name" value="FAE1_typ3_polyketide_synth"/>
</dbReference>
<accession>A0A2I4HN84</accession>
<dbReference type="Pfam" id="PF08392">
    <property type="entry name" value="FAE1_CUT1_RppA"/>
    <property type="match status" value="1"/>
</dbReference>
<evidence type="ECO:0000256" key="3">
    <source>
        <dbReference type="ARBA" id="ARBA00022679"/>
    </source>
</evidence>
<dbReference type="GO" id="GO:0006633">
    <property type="term" value="P:fatty acid biosynthetic process"/>
    <property type="evidence" value="ECO:0007669"/>
    <property type="project" value="UniProtKB-UniPathway"/>
</dbReference>
<keyword evidence="4 6" id="KW-0012">Acyltransferase</keyword>